<dbReference type="KEGG" id="tva:5467875"/>
<keyword evidence="2" id="KW-1185">Reference proteome</keyword>
<sequence>MADLRTVNLTVEPLMNNTVYVINLDGVSDQFGNKLNSNTSILFVAGSKVAHINEIKSNKQVVSETQFTTDAFTIKMNIKKVTSYNGVILEDKNNSVFVESDNGHIVLTVGKVSVRSSELITDNTNVTLVREPNTMLKVYINGSISNASYTSGQATLVTLKQFELSNSEYEFNSIYILENAVDYKHTNNEIDDDGYIKVDDNKSKKRRSSLL</sequence>
<gene>
    <name evidence="1" type="ORF">TVAG_377910</name>
</gene>
<protein>
    <submittedName>
        <fullName evidence="1">Uncharacterized protein</fullName>
    </submittedName>
</protein>
<dbReference type="EMBL" id="DS113184">
    <property type="protein sequence ID" value="EAY22312.1"/>
    <property type="molecule type" value="Genomic_DNA"/>
</dbReference>
<proteinExistence type="predicted"/>
<dbReference type="Proteomes" id="UP000001542">
    <property type="component" value="Unassembled WGS sequence"/>
</dbReference>
<reference evidence="1" key="1">
    <citation type="submission" date="2006-10" db="EMBL/GenBank/DDBJ databases">
        <authorList>
            <person name="Amadeo P."/>
            <person name="Zhao Q."/>
            <person name="Wortman J."/>
            <person name="Fraser-Liggett C."/>
            <person name="Carlton J."/>
        </authorList>
    </citation>
    <scope>NUCLEOTIDE SEQUENCE</scope>
    <source>
        <strain evidence="1">G3</strain>
    </source>
</reference>
<dbReference type="VEuPathDB" id="TrichDB:TVAG_377910"/>
<dbReference type="AlphaFoldDB" id="A2DAY2"/>
<dbReference type="InParanoid" id="A2DAY2"/>
<dbReference type="SMR" id="A2DAY2"/>
<name>A2DAY2_TRIV3</name>
<evidence type="ECO:0000313" key="2">
    <source>
        <dbReference type="Proteomes" id="UP000001542"/>
    </source>
</evidence>
<organism evidence="1 2">
    <name type="scientific">Trichomonas vaginalis (strain ATCC PRA-98 / G3)</name>
    <dbReference type="NCBI Taxonomy" id="412133"/>
    <lineage>
        <taxon>Eukaryota</taxon>
        <taxon>Metamonada</taxon>
        <taxon>Parabasalia</taxon>
        <taxon>Trichomonadida</taxon>
        <taxon>Trichomonadidae</taxon>
        <taxon>Trichomonas</taxon>
    </lineage>
</organism>
<reference evidence="1" key="2">
    <citation type="journal article" date="2007" name="Science">
        <title>Draft genome sequence of the sexually transmitted pathogen Trichomonas vaginalis.</title>
        <authorList>
            <person name="Carlton J.M."/>
            <person name="Hirt R.P."/>
            <person name="Silva J.C."/>
            <person name="Delcher A.L."/>
            <person name="Schatz M."/>
            <person name="Zhao Q."/>
            <person name="Wortman J.R."/>
            <person name="Bidwell S.L."/>
            <person name="Alsmark U.C.M."/>
            <person name="Besteiro S."/>
            <person name="Sicheritz-Ponten T."/>
            <person name="Noel C.J."/>
            <person name="Dacks J.B."/>
            <person name="Foster P.G."/>
            <person name="Simillion C."/>
            <person name="Van de Peer Y."/>
            <person name="Miranda-Saavedra D."/>
            <person name="Barton G.J."/>
            <person name="Westrop G.D."/>
            <person name="Mueller S."/>
            <person name="Dessi D."/>
            <person name="Fiori P.L."/>
            <person name="Ren Q."/>
            <person name="Paulsen I."/>
            <person name="Zhang H."/>
            <person name="Bastida-Corcuera F.D."/>
            <person name="Simoes-Barbosa A."/>
            <person name="Brown M.T."/>
            <person name="Hayes R.D."/>
            <person name="Mukherjee M."/>
            <person name="Okumura C.Y."/>
            <person name="Schneider R."/>
            <person name="Smith A.J."/>
            <person name="Vanacova S."/>
            <person name="Villalvazo M."/>
            <person name="Haas B.J."/>
            <person name="Pertea M."/>
            <person name="Feldblyum T.V."/>
            <person name="Utterback T.R."/>
            <person name="Shu C.L."/>
            <person name="Osoegawa K."/>
            <person name="de Jong P.J."/>
            <person name="Hrdy I."/>
            <person name="Horvathova L."/>
            <person name="Zubacova Z."/>
            <person name="Dolezal P."/>
            <person name="Malik S.B."/>
            <person name="Logsdon J.M. Jr."/>
            <person name="Henze K."/>
            <person name="Gupta A."/>
            <person name="Wang C.C."/>
            <person name="Dunne R.L."/>
            <person name="Upcroft J.A."/>
            <person name="Upcroft P."/>
            <person name="White O."/>
            <person name="Salzberg S.L."/>
            <person name="Tang P."/>
            <person name="Chiu C.-H."/>
            <person name="Lee Y.-S."/>
            <person name="Embley T.M."/>
            <person name="Coombs G.H."/>
            <person name="Mottram J.C."/>
            <person name="Tachezy J."/>
            <person name="Fraser-Liggett C.M."/>
            <person name="Johnson P.J."/>
        </authorList>
    </citation>
    <scope>NUCLEOTIDE SEQUENCE [LARGE SCALE GENOMIC DNA]</scope>
    <source>
        <strain evidence="1">G3</strain>
    </source>
</reference>
<accession>A2DAY2</accession>
<dbReference type="VEuPathDB" id="TrichDB:TVAGG3_0517850"/>
<evidence type="ECO:0000313" key="1">
    <source>
        <dbReference type="EMBL" id="EAY22312.1"/>
    </source>
</evidence>
<dbReference type="RefSeq" id="XP_001583298.1">
    <property type="nucleotide sequence ID" value="XM_001583248.1"/>
</dbReference>